<keyword evidence="3" id="KW-0489">Methyltransferase</keyword>
<dbReference type="RefSeq" id="XP_033530637.1">
    <property type="nucleotide sequence ID" value="XM_033680215.1"/>
</dbReference>
<keyword evidence="5" id="KW-0949">S-adenosyl-L-methionine</keyword>
<name>A0A6G1FTE4_9PEZI</name>
<dbReference type="SUPFAM" id="SSF53335">
    <property type="entry name" value="S-adenosyl-L-methionine-dependent methyltransferases"/>
    <property type="match status" value="1"/>
</dbReference>
<dbReference type="Pfam" id="PF01728">
    <property type="entry name" value="FtsJ"/>
    <property type="match status" value="1"/>
</dbReference>
<reference evidence="9 11" key="1">
    <citation type="submission" date="2020-01" db="EMBL/GenBank/DDBJ databases">
        <authorList>
            <consortium name="DOE Joint Genome Institute"/>
            <person name="Haridas S."/>
            <person name="Albert R."/>
            <person name="Binder M."/>
            <person name="Bloem J."/>
            <person name="Labutti K."/>
            <person name="Salamov A."/>
            <person name="Andreopoulos B."/>
            <person name="Baker S.E."/>
            <person name="Barry K."/>
            <person name="Bills G."/>
            <person name="Bluhm B.H."/>
            <person name="Cannon C."/>
            <person name="Castanera R."/>
            <person name="Culley D.E."/>
            <person name="Daum C."/>
            <person name="Ezra D."/>
            <person name="Gonzalez J.B."/>
            <person name="Henrissat B."/>
            <person name="Kuo A."/>
            <person name="Liang C."/>
            <person name="Lipzen A."/>
            <person name="Lutzoni F."/>
            <person name="Magnuson J."/>
            <person name="Mondo S."/>
            <person name="Nolan M."/>
            <person name="Ohm R."/>
            <person name="Pangilinan J."/>
            <person name="Park H.-J."/>
            <person name="Ramirez L."/>
            <person name="Alfaro M."/>
            <person name="Sun H."/>
            <person name="Tritt A."/>
            <person name="Yoshinaga Y."/>
            <person name="Zwiers L.-H."/>
            <person name="Turgeon B.G."/>
            <person name="Goodwin S.B."/>
            <person name="Spatafora J.W."/>
            <person name="Crous P.W."/>
            <person name="Grigoriev I.V."/>
        </authorList>
    </citation>
    <scope>NUCLEOTIDE SEQUENCE</scope>
    <source>
        <strain evidence="9 11">CBS 781.70</strain>
    </source>
</reference>
<dbReference type="InterPro" id="IPR029063">
    <property type="entry name" value="SAM-dependent_MTases_sf"/>
</dbReference>
<feature type="domain" description="Ribosomal RNA methyltransferase FtsJ" evidence="8">
    <location>
        <begin position="81"/>
        <end position="332"/>
    </location>
</feature>
<evidence type="ECO:0000256" key="7">
    <source>
        <dbReference type="SAM" id="MobiDB-lite"/>
    </source>
</evidence>
<feature type="region of interest" description="Disordered" evidence="7">
    <location>
        <begin position="164"/>
        <end position="191"/>
    </location>
</feature>
<evidence type="ECO:0000313" key="10">
    <source>
        <dbReference type="Proteomes" id="UP000504638"/>
    </source>
</evidence>
<dbReference type="GeneID" id="54420785"/>
<sequence length="356" mass="39541">MRPVLLRWSRPLRLLVPGPRCDHHIRCGPGPQVSSVLARHALNDGCPLQLSRSASSSSSSRWKQRQFKDQFTREAKVQGLKSRAAFKLLEIDEKHHLFKRGATVIDLGYAPGSWSQVAISRTQPNGRVVGIDMLPAQPPRGVSTIQGNFLSPAVQAEVRTYVQDPARGRPIQRGIPPPTAESETSEERSESYIDMDRHLAAEGMEPMGGVVEELEQAETRLSTKEKDVAMGRVVDVVLSDMSAPWPQTTGFSVNSVSDAYTRMMNSSGNSFRDHAGSMDLCMAALTFSFDTLKTGGHFVCKFYQGSEEKAFEAQLKRLFEKVHREKPKASRGVRLCYNRSPVLGANSFSNRKRHTS</sequence>
<dbReference type="GO" id="GO:0005739">
    <property type="term" value="C:mitochondrion"/>
    <property type="evidence" value="ECO:0007669"/>
    <property type="project" value="TreeGrafter"/>
</dbReference>
<dbReference type="InterPro" id="IPR002877">
    <property type="entry name" value="RNA_MeTrfase_FtsJ_dom"/>
</dbReference>
<reference evidence="11" key="3">
    <citation type="submission" date="2025-04" db="UniProtKB">
        <authorList>
            <consortium name="RefSeq"/>
        </authorList>
    </citation>
    <scope>IDENTIFICATION</scope>
    <source>
        <strain evidence="11">CBS 781.70</strain>
    </source>
</reference>
<dbReference type="InterPro" id="IPR050082">
    <property type="entry name" value="RNA_methyltr_RlmE"/>
</dbReference>
<dbReference type="PANTHER" id="PTHR10920">
    <property type="entry name" value="RIBOSOMAL RNA METHYLTRANSFERASE"/>
    <property type="match status" value="1"/>
</dbReference>
<evidence type="ECO:0000256" key="6">
    <source>
        <dbReference type="ARBA" id="ARBA00041184"/>
    </source>
</evidence>
<reference evidence="11" key="2">
    <citation type="submission" date="2020-04" db="EMBL/GenBank/DDBJ databases">
        <authorList>
            <consortium name="NCBI Genome Project"/>
        </authorList>
    </citation>
    <scope>NUCLEOTIDE SEQUENCE</scope>
    <source>
        <strain evidence="11">CBS 781.70</strain>
    </source>
</reference>
<evidence type="ECO:0000256" key="4">
    <source>
        <dbReference type="ARBA" id="ARBA00022679"/>
    </source>
</evidence>
<gene>
    <name evidence="9 11" type="ORF">P152DRAFT_461869</name>
</gene>
<evidence type="ECO:0000259" key="8">
    <source>
        <dbReference type="Pfam" id="PF01728"/>
    </source>
</evidence>
<evidence type="ECO:0000256" key="2">
    <source>
        <dbReference type="ARBA" id="ARBA00022552"/>
    </source>
</evidence>
<dbReference type="Gene3D" id="3.40.50.150">
    <property type="entry name" value="Vaccinia Virus protein VP39"/>
    <property type="match status" value="1"/>
</dbReference>
<dbReference type="Proteomes" id="UP000504638">
    <property type="component" value="Unplaced"/>
</dbReference>
<dbReference type="InterPro" id="IPR015507">
    <property type="entry name" value="rRNA-MeTfrase_E"/>
</dbReference>
<keyword evidence="2" id="KW-0698">rRNA processing</keyword>
<dbReference type="OrthoDB" id="20105at2759"/>
<comment type="similarity">
    <text evidence="1">Belongs to the class I-like SAM-binding methyltransferase superfamily. RNA methyltransferase RlmE family.</text>
</comment>
<dbReference type="GO" id="GO:0008650">
    <property type="term" value="F:rRNA (uridine-2'-O-)-methyltransferase activity"/>
    <property type="evidence" value="ECO:0007669"/>
    <property type="project" value="TreeGrafter"/>
</dbReference>
<dbReference type="AlphaFoldDB" id="A0A6G1FTE4"/>
<keyword evidence="10" id="KW-1185">Reference proteome</keyword>
<evidence type="ECO:0000313" key="9">
    <source>
        <dbReference type="EMBL" id="KAF1809006.1"/>
    </source>
</evidence>
<evidence type="ECO:0000313" key="11">
    <source>
        <dbReference type="RefSeq" id="XP_033530637.1"/>
    </source>
</evidence>
<protein>
    <recommendedName>
        <fullName evidence="6">rRNA methyltransferase 2, mitochondrial</fullName>
    </recommendedName>
</protein>
<dbReference type="HAMAP" id="MF_01547">
    <property type="entry name" value="RNA_methyltr_E"/>
    <property type="match status" value="1"/>
</dbReference>
<keyword evidence="4" id="KW-0808">Transferase</keyword>
<dbReference type="EMBL" id="ML975176">
    <property type="protein sequence ID" value="KAF1809006.1"/>
    <property type="molecule type" value="Genomic_DNA"/>
</dbReference>
<evidence type="ECO:0000256" key="5">
    <source>
        <dbReference type="ARBA" id="ARBA00022691"/>
    </source>
</evidence>
<organism evidence="9">
    <name type="scientific">Eremomyces bilateralis CBS 781.70</name>
    <dbReference type="NCBI Taxonomy" id="1392243"/>
    <lineage>
        <taxon>Eukaryota</taxon>
        <taxon>Fungi</taxon>
        <taxon>Dikarya</taxon>
        <taxon>Ascomycota</taxon>
        <taxon>Pezizomycotina</taxon>
        <taxon>Dothideomycetes</taxon>
        <taxon>Dothideomycetes incertae sedis</taxon>
        <taxon>Eremomycetales</taxon>
        <taxon>Eremomycetaceae</taxon>
        <taxon>Eremomyces</taxon>
    </lineage>
</organism>
<dbReference type="PANTHER" id="PTHR10920:SF18">
    <property type="entry name" value="RRNA METHYLTRANSFERASE 2, MITOCHONDRIAL"/>
    <property type="match status" value="1"/>
</dbReference>
<evidence type="ECO:0000256" key="1">
    <source>
        <dbReference type="ARBA" id="ARBA00009258"/>
    </source>
</evidence>
<evidence type="ECO:0000256" key="3">
    <source>
        <dbReference type="ARBA" id="ARBA00022603"/>
    </source>
</evidence>
<proteinExistence type="inferred from homology"/>
<accession>A0A6G1FTE4</accession>